<dbReference type="GO" id="GO:0050808">
    <property type="term" value="P:synapse organization"/>
    <property type="evidence" value="ECO:0007669"/>
    <property type="project" value="TreeGrafter"/>
</dbReference>
<organism evidence="5 6">
    <name type="scientific">Allacma fusca</name>
    <dbReference type="NCBI Taxonomy" id="39272"/>
    <lineage>
        <taxon>Eukaryota</taxon>
        <taxon>Metazoa</taxon>
        <taxon>Ecdysozoa</taxon>
        <taxon>Arthropoda</taxon>
        <taxon>Hexapoda</taxon>
        <taxon>Collembola</taxon>
        <taxon>Symphypleona</taxon>
        <taxon>Sminthuridae</taxon>
        <taxon>Allacma</taxon>
    </lineage>
</organism>
<dbReference type="EMBL" id="CAJVCH010152048">
    <property type="protein sequence ID" value="CAG7727665.1"/>
    <property type="molecule type" value="Genomic_DNA"/>
</dbReference>
<keyword evidence="2" id="KW-1015">Disulfide bond</keyword>
<feature type="domain" description="Ig-like" evidence="4">
    <location>
        <begin position="1"/>
        <end position="94"/>
    </location>
</feature>
<dbReference type="GO" id="GO:0007156">
    <property type="term" value="P:homophilic cell adhesion via plasma membrane adhesion molecules"/>
    <property type="evidence" value="ECO:0007669"/>
    <property type="project" value="TreeGrafter"/>
</dbReference>
<dbReference type="InterPro" id="IPR003598">
    <property type="entry name" value="Ig_sub2"/>
</dbReference>
<evidence type="ECO:0000313" key="5">
    <source>
        <dbReference type="EMBL" id="CAG7727665.1"/>
    </source>
</evidence>
<dbReference type="AlphaFoldDB" id="A0A8J2JVR3"/>
<evidence type="ECO:0000256" key="3">
    <source>
        <dbReference type="ARBA" id="ARBA00023319"/>
    </source>
</evidence>
<dbReference type="PANTHER" id="PTHR45080">
    <property type="entry name" value="CONTACTIN 5"/>
    <property type="match status" value="1"/>
</dbReference>
<dbReference type="Pfam" id="PF07679">
    <property type="entry name" value="I-set"/>
    <property type="match status" value="1"/>
</dbReference>
<dbReference type="PROSITE" id="PS50835">
    <property type="entry name" value="IG_LIKE"/>
    <property type="match status" value="1"/>
</dbReference>
<dbReference type="OrthoDB" id="6429135at2759"/>
<sequence>MDRDEEISVKAGDKAILQCKARGDLPIEIQWAHKHIKITSHSSSRYTIRHQNLEAGILSELLISDASRSDGGVYNCRAANSFGSDQTLVMLKVQGMSIDILSSVVYTLT</sequence>
<proteinExistence type="predicted"/>
<dbReference type="InterPro" id="IPR003599">
    <property type="entry name" value="Ig_sub"/>
</dbReference>
<evidence type="ECO:0000256" key="1">
    <source>
        <dbReference type="ARBA" id="ARBA00022729"/>
    </source>
</evidence>
<dbReference type="GO" id="GO:0008046">
    <property type="term" value="F:axon guidance receptor activity"/>
    <property type="evidence" value="ECO:0007669"/>
    <property type="project" value="TreeGrafter"/>
</dbReference>
<dbReference type="GO" id="GO:0043025">
    <property type="term" value="C:neuronal cell body"/>
    <property type="evidence" value="ECO:0007669"/>
    <property type="project" value="TreeGrafter"/>
</dbReference>
<comment type="caution">
    <text evidence="5">The sequence shown here is derived from an EMBL/GenBank/DDBJ whole genome shotgun (WGS) entry which is preliminary data.</text>
</comment>
<dbReference type="Proteomes" id="UP000708208">
    <property type="component" value="Unassembled WGS sequence"/>
</dbReference>
<dbReference type="SMART" id="SM00409">
    <property type="entry name" value="IG"/>
    <property type="match status" value="1"/>
</dbReference>
<dbReference type="InterPro" id="IPR050958">
    <property type="entry name" value="Cell_Adh-Cytoskel_Orgn"/>
</dbReference>
<dbReference type="GO" id="GO:0030424">
    <property type="term" value="C:axon"/>
    <property type="evidence" value="ECO:0007669"/>
    <property type="project" value="TreeGrafter"/>
</dbReference>
<keyword evidence="3" id="KW-0393">Immunoglobulin domain</keyword>
<reference evidence="5" key="1">
    <citation type="submission" date="2021-06" db="EMBL/GenBank/DDBJ databases">
        <authorList>
            <person name="Hodson N. C."/>
            <person name="Mongue J. A."/>
            <person name="Jaron S. K."/>
        </authorList>
    </citation>
    <scope>NUCLEOTIDE SEQUENCE</scope>
</reference>
<dbReference type="FunFam" id="2.60.40.10:FF:000719">
    <property type="entry name" value="nephrin isoform X1"/>
    <property type="match status" value="1"/>
</dbReference>
<dbReference type="InterPro" id="IPR007110">
    <property type="entry name" value="Ig-like_dom"/>
</dbReference>
<dbReference type="PANTHER" id="PTHR45080:SF8">
    <property type="entry name" value="IG-LIKE DOMAIN-CONTAINING PROTEIN"/>
    <property type="match status" value="1"/>
</dbReference>
<protein>
    <recommendedName>
        <fullName evidence="4">Ig-like domain-containing protein</fullName>
    </recommendedName>
</protein>
<keyword evidence="1" id="KW-0732">Signal</keyword>
<dbReference type="InterPro" id="IPR013098">
    <property type="entry name" value="Ig_I-set"/>
</dbReference>
<evidence type="ECO:0000256" key="2">
    <source>
        <dbReference type="ARBA" id="ARBA00023157"/>
    </source>
</evidence>
<gene>
    <name evidence="5" type="ORF">AFUS01_LOCUS16496</name>
</gene>
<dbReference type="GO" id="GO:0005886">
    <property type="term" value="C:plasma membrane"/>
    <property type="evidence" value="ECO:0007669"/>
    <property type="project" value="TreeGrafter"/>
</dbReference>
<evidence type="ECO:0000259" key="4">
    <source>
        <dbReference type="PROSITE" id="PS50835"/>
    </source>
</evidence>
<keyword evidence="6" id="KW-1185">Reference proteome</keyword>
<evidence type="ECO:0000313" key="6">
    <source>
        <dbReference type="Proteomes" id="UP000708208"/>
    </source>
</evidence>
<dbReference type="SMART" id="SM00408">
    <property type="entry name" value="IGc2"/>
    <property type="match status" value="1"/>
</dbReference>
<name>A0A8J2JVR3_9HEXA</name>
<accession>A0A8J2JVR3</accession>